<dbReference type="Pfam" id="PF00082">
    <property type="entry name" value="Peptidase_S8"/>
    <property type="match status" value="1"/>
</dbReference>
<evidence type="ECO:0000259" key="12">
    <source>
        <dbReference type="Pfam" id="PF00082"/>
    </source>
</evidence>
<dbReference type="InParanoid" id="A0A0G4FWM9"/>
<dbReference type="OMA" id="ANDQPRV"/>
<comment type="similarity">
    <text evidence="1 9">Belongs to the peptidase S8 family.</text>
</comment>
<dbReference type="InterPro" id="IPR000209">
    <property type="entry name" value="Peptidase_S8/S53_dom"/>
</dbReference>
<dbReference type="AlphaFoldDB" id="A0A0G4FWM9"/>
<sequence length="547" mass="57949">MAQLVGIVWTLLVALSLVASQPSANKTPVVSYSTFSLVSDGAANDQPRVRALSSLPPRPAGAAGIHRIIVKLKHPHTEGLARAETISRALQASLSAETTVHTAETTVHHLNSLSMDVVDLPLGVDAAATCEAALLVSDEIDICEPDAVVATASGRRLRARAAQEPNRFVPDDPIFKEQWGMASIDMPEAWAFLSEQQQETASGADSVGKGTVVGVIDTGDYTHPDLKDAMWVNQGEIAGNGIDDDGNGFVDDIHGWAWCDGSENPHIGDGDPMDEGGHGTHCAGTIAATANNQEGIAGVAFGRTKIMALKFLCGPLGNGYTADSIHAINYAVAMGATLTSNSWGYLGFTAYRALEEAIRKAEEANMLFIAAAGNEYNDNDGPRKGYPASSELDSIISVGAATKEGEKAWFSNYGLESVDVFAPGTRIASTVPNGKYEKMQGTSMATPFVAGLAALLWSMDPAQSYRDIKHRILSTSEKMDSLEGLCVTGGQVNALKAVTCADCKWTPTELPMEEFAWHQWALLGGGAAVLFVGVLVTCYCLFSRKTI</sequence>
<dbReference type="PROSITE" id="PS51892">
    <property type="entry name" value="SUBTILASE"/>
    <property type="match status" value="1"/>
</dbReference>
<dbReference type="SUPFAM" id="SSF52743">
    <property type="entry name" value="Subtilisin-like"/>
    <property type="match status" value="1"/>
</dbReference>
<evidence type="ECO:0000256" key="5">
    <source>
        <dbReference type="ARBA" id="ARBA00023145"/>
    </source>
</evidence>
<keyword evidence="10" id="KW-0812">Transmembrane</keyword>
<dbReference type="InterPro" id="IPR015500">
    <property type="entry name" value="Peptidase_S8_subtilisin-rel"/>
</dbReference>
<dbReference type="GO" id="GO:0006508">
    <property type="term" value="P:proteolysis"/>
    <property type="evidence" value="ECO:0007669"/>
    <property type="project" value="UniProtKB-KW"/>
</dbReference>
<evidence type="ECO:0000313" key="13">
    <source>
        <dbReference type="EMBL" id="CEM19546.1"/>
    </source>
</evidence>
<dbReference type="GO" id="GO:0004252">
    <property type="term" value="F:serine-type endopeptidase activity"/>
    <property type="evidence" value="ECO:0007669"/>
    <property type="project" value="UniProtKB-UniRule"/>
</dbReference>
<dbReference type="OrthoDB" id="531541at2759"/>
<evidence type="ECO:0000313" key="14">
    <source>
        <dbReference type="Proteomes" id="UP000041254"/>
    </source>
</evidence>
<keyword evidence="10" id="KW-0472">Membrane</keyword>
<evidence type="ECO:0000256" key="7">
    <source>
        <dbReference type="ARBA" id="ARBA00023619"/>
    </source>
</evidence>
<keyword evidence="5" id="KW-0865">Zymogen</keyword>
<keyword evidence="3 9" id="KW-0378">Hydrolase</keyword>
<dbReference type="PROSITE" id="PS00137">
    <property type="entry name" value="SUBTILASE_HIS"/>
    <property type="match status" value="1"/>
</dbReference>
<evidence type="ECO:0000256" key="2">
    <source>
        <dbReference type="ARBA" id="ARBA00022670"/>
    </source>
</evidence>
<feature type="signal peptide" evidence="11">
    <location>
        <begin position="1"/>
        <end position="20"/>
    </location>
</feature>
<dbReference type="PhylomeDB" id="A0A0G4FWM9"/>
<gene>
    <name evidence="13" type="ORF">Vbra_60</name>
</gene>
<proteinExistence type="inferred from homology"/>
<dbReference type="InterPro" id="IPR023828">
    <property type="entry name" value="Peptidase_S8_Ser-AS"/>
</dbReference>
<dbReference type="InterPro" id="IPR034204">
    <property type="entry name" value="PfSUB1-like_cat_dom"/>
</dbReference>
<keyword evidence="4 9" id="KW-0720">Serine protease</keyword>
<dbReference type="InterPro" id="IPR022398">
    <property type="entry name" value="Peptidase_S8_His-AS"/>
</dbReference>
<evidence type="ECO:0000256" key="10">
    <source>
        <dbReference type="SAM" id="Phobius"/>
    </source>
</evidence>
<dbReference type="VEuPathDB" id="CryptoDB:Vbra_60"/>
<dbReference type="EMBL" id="CDMY01000515">
    <property type="protein sequence ID" value="CEM19546.1"/>
    <property type="molecule type" value="Genomic_DNA"/>
</dbReference>
<evidence type="ECO:0000256" key="9">
    <source>
        <dbReference type="PROSITE-ProRule" id="PRU01240"/>
    </source>
</evidence>
<dbReference type="PRINTS" id="PR00723">
    <property type="entry name" value="SUBTILISIN"/>
</dbReference>
<dbReference type="PROSITE" id="PS00138">
    <property type="entry name" value="SUBTILASE_SER"/>
    <property type="match status" value="1"/>
</dbReference>
<evidence type="ECO:0000256" key="6">
    <source>
        <dbReference type="ARBA" id="ARBA00023529"/>
    </source>
</evidence>
<feature type="domain" description="Peptidase S8/S53" evidence="12">
    <location>
        <begin position="208"/>
        <end position="478"/>
    </location>
</feature>
<keyword evidence="10" id="KW-1133">Transmembrane helix</keyword>
<feature type="active site" description="Charge relay system" evidence="8 9">
    <location>
        <position position="217"/>
    </location>
</feature>
<name>A0A0G4FWM9_VITBC</name>
<dbReference type="EC" id="3.4.21.62" evidence="7"/>
<evidence type="ECO:0000256" key="1">
    <source>
        <dbReference type="ARBA" id="ARBA00011073"/>
    </source>
</evidence>
<feature type="chain" id="PRO_5005189186" description="subtilisin" evidence="11">
    <location>
        <begin position="21"/>
        <end position="547"/>
    </location>
</feature>
<feature type="active site" description="Charge relay system" evidence="8 9">
    <location>
        <position position="278"/>
    </location>
</feature>
<evidence type="ECO:0000256" key="3">
    <source>
        <dbReference type="ARBA" id="ARBA00022801"/>
    </source>
</evidence>
<dbReference type="Gene3D" id="3.40.50.200">
    <property type="entry name" value="Peptidase S8/S53 domain"/>
    <property type="match status" value="1"/>
</dbReference>
<reference evidence="13 14" key="1">
    <citation type="submission" date="2014-11" db="EMBL/GenBank/DDBJ databases">
        <authorList>
            <person name="Zhu J."/>
            <person name="Qi W."/>
            <person name="Song R."/>
        </authorList>
    </citation>
    <scope>NUCLEOTIDE SEQUENCE [LARGE SCALE GENOMIC DNA]</scope>
</reference>
<evidence type="ECO:0000256" key="4">
    <source>
        <dbReference type="ARBA" id="ARBA00022825"/>
    </source>
</evidence>
<dbReference type="InterPro" id="IPR036852">
    <property type="entry name" value="Peptidase_S8/S53_dom_sf"/>
</dbReference>
<keyword evidence="11" id="KW-0732">Signal</keyword>
<keyword evidence="14" id="KW-1185">Reference proteome</keyword>
<feature type="transmembrane region" description="Helical" evidence="10">
    <location>
        <begin position="520"/>
        <end position="542"/>
    </location>
</feature>
<evidence type="ECO:0000256" key="11">
    <source>
        <dbReference type="SAM" id="SignalP"/>
    </source>
</evidence>
<dbReference type="PANTHER" id="PTHR43399:SF4">
    <property type="entry name" value="CELL WALL-ASSOCIATED PROTEASE"/>
    <property type="match status" value="1"/>
</dbReference>
<dbReference type="InterPro" id="IPR051048">
    <property type="entry name" value="Peptidase_S8/S53_subtilisin"/>
</dbReference>
<comment type="catalytic activity">
    <reaction evidence="6">
        <text>Hydrolysis of proteins with broad specificity for peptide bonds, and a preference for a large uncharged residue in P1. Hydrolyzes peptide amides.</text>
        <dbReference type="EC" id="3.4.21.62"/>
    </reaction>
</comment>
<accession>A0A0G4FWM9</accession>
<dbReference type="CDD" id="cd07473">
    <property type="entry name" value="Peptidases_S8_Subtilisin_like"/>
    <property type="match status" value="1"/>
</dbReference>
<dbReference type="STRING" id="1169540.A0A0G4FWM9"/>
<dbReference type="Proteomes" id="UP000041254">
    <property type="component" value="Unassembled WGS sequence"/>
</dbReference>
<keyword evidence="2 9" id="KW-0645">Protease</keyword>
<feature type="active site" description="Charge relay system" evidence="8 9">
    <location>
        <position position="443"/>
    </location>
</feature>
<protein>
    <recommendedName>
        <fullName evidence="7">subtilisin</fullName>
        <ecNumber evidence="7">3.4.21.62</ecNumber>
    </recommendedName>
</protein>
<evidence type="ECO:0000256" key="8">
    <source>
        <dbReference type="PIRSR" id="PIRSR615500-1"/>
    </source>
</evidence>
<organism evidence="13 14">
    <name type="scientific">Vitrella brassicaformis (strain CCMP3155)</name>
    <dbReference type="NCBI Taxonomy" id="1169540"/>
    <lineage>
        <taxon>Eukaryota</taxon>
        <taxon>Sar</taxon>
        <taxon>Alveolata</taxon>
        <taxon>Colpodellida</taxon>
        <taxon>Vitrellaceae</taxon>
        <taxon>Vitrella</taxon>
    </lineage>
</organism>
<dbReference type="PANTHER" id="PTHR43399">
    <property type="entry name" value="SUBTILISIN-RELATED"/>
    <property type="match status" value="1"/>
</dbReference>